<evidence type="ECO:0000256" key="3">
    <source>
        <dbReference type="PIRSR" id="PIRSR617821-2"/>
    </source>
</evidence>
<dbReference type="InterPro" id="IPR003702">
    <property type="entry name" value="ActCoA_hydro_N"/>
</dbReference>
<dbReference type="GO" id="GO:0006083">
    <property type="term" value="P:acetate metabolic process"/>
    <property type="evidence" value="ECO:0007669"/>
    <property type="project" value="InterPro"/>
</dbReference>
<evidence type="ECO:0000259" key="4">
    <source>
        <dbReference type="Pfam" id="PF02550"/>
    </source>
</evidence>
<dbReference type="InterPro" id="IPR038460">
    <property type="entry name" value="AcetylCoA_hyd_C_sf"/>
</dbReference>
<dbReference type="EMBL" id="BMCT01000001">
    <property type="protein sequence ID" value="GGF52290.1"/>
    <property type="molecule type" value="Genomic_DNA"/>
</dbReference>
<dbReference type="InterPro" id="IPR046433">
    <property type="entry name" value="ActCoA_hydro"/>
</dbReference>
<dbReference type="PANTHER" id="PTHR43609:SF1">
    <property type="entry name" value="ACETYL-COA HYDROLASE"/>
    <property type="match status" value="1"/>
</dbReference>
<dbReference type="GO" id="GO:0006084">
    <property type="term" value="P:acetyl-CoA metabolic process"/>
    <property type="evidence" value="ECO:0007669"/>
    <property type="project" value="InterPro"/>
</dbReference>
<organism evidence="6 7">
    <name type="scientific">Azorhizobium oxalatiphilum</name>
    <dbReference type="NCBI Taxonomy" id="980631"/>
    <lineage>
        <taxon>Bacteria</taxon>
        <taxon>Pseudomonadati</taxon>
        <taxon>Pseudomonadota</taxon>
        <taxon>Alphaproteobacteria</taxon>
        <taxon>Hyphomicrobiales</taxon>
        <taxon>Xanthobacteraceae</taxon>
        <taxon>Azorhizobium</taxon>
    </lineage>
</organism>
<feature type="domain" description="Acetyl-CoA hydrolase/transferase C-terminal" evidence="5">
    <location>
        <begin position="329"/>
        <end position="467"/>
    </location>
</feature>
<feature type="binding site" evidence="3">
    <location>
        <position position="406"/>
    </location>
    <ligand>
        <name>CoA</name>
        <dbReference type="ChEBI" id="CHEBI:57287"/>
    </ligand>
</feature>
<feature type="binding site" evidence="3">
    <location>
        <position position="386"/>
    </location>
    <ligand>
        <name>CoA</name>
        <dbReference type="ChEBI" id="CHEBI:57287"/>
    </ligand>
</feature>
<dbReference type="Gene3D" id="3.40.1080.10">
    <property type="entry name" value="Glutaconate Coenzyme A-transferase"/>
    <property type="match status" value="1"/>
</dbReference>
<dbReference type="RefSeq" id="WP_188575891.1">
    <property type="nucleotide sequence ID" value="NZ_BMCT01000001.1"/>
</dbReference>
<evidence type="ECO:0000313" key="6">
    <source>
        <dbReference type="EMBL" id="GGF52290.1"/>
    </source>
</evidence>
<feature type="domain" description="Acetyl-CoA hydrolase/transferase N-terminal" evidence="4">
    <location>
        <begin position="15"/>
        <end position="219"/>
    </location>
</feature>
<evidence type="ECO:0000256" key="1">
    <source>
        <dbReference type="ARBA" id="ARBA00009632"/>
    </source>
</evidence>
<dbReference type="InterPro" id="IPR037171">
    <property type="entry name" value="NagB/RpiA_transferase-like"/>
</dbReference>
<evidence type="ECO:0000256" key="2">
    <source>
        <dbReference type="PIRSR" id="PIRSR617821-1"/>
    </source>
</evidence>
<dbReference type="GO" id="GO:0008775">
    <property type="term" value="F:acetate CoA-transferase activity"/>
    <property type="evidence" value="ECO:0007669"/>
    <property type="project" value="InterPro"/>
</dbReference>
<dbReference type="AlphaFoldDB" id="A0A917BS08"/>
<dbReference type="Pfam" id="PF02550">
    <property type="entry name" value="AcetylCoA_hydro"/>
    <property type="match status" value="1"/>
</dbReference>
<feature type="active site" description="5-glutamyl coenzyme A thioester intermediate" evidence="2">
    <location>
        <position position="292"/>
    </location>
</feature>
<dbReference type="FunFam" id="3.40.1080.20:FF:000001">
    <property type="entry name" value="Acetyl-CoA hydrolase Ach1"/>
    <property type="match status" value="1"/>
</dbReference>
<keyword evidence="7" id="KW-1185">Reference proteome</keyword>
<sequence>MPHTSARDRIRLASLREKIVSAEEAASHIHDGMVVGMSGFTRAGEAKAVPLALAARARTHPLKISLITGASLGNDLDKQLAEAHVLARRMPFQSDPALRRAINAGEVMFVDQHLSETVEHLRTRQLGPIDVAVVEAVGITADGGIIPTTSVGNSASFAILAEKVIVELNVSQPLALEGLHDIYIPTRRPFREPIPVVGPDSRVGLPFIPVPPEKIAAIVITDRGDSPSNAMPADAETAAIAGHLMGFLEGEVAAGRLTERLLPLQAGIGTIANAVMMGFIDSPFRDLTMYSEVLQDSTFDLFDAGKLNFASGSSITLSQPKAEAVMADITRYKPRLVLRPQEVSNHPEIIRRLGIIAINTALEFDIYGNVNSTHVNGTHMMNGIGGSGDFARNAYLSVFVTKSTAKGGALSSVVPMASHVDHTEHDVDVVVTEIGLADLRELAPRERAREIIANCVHPLYREALSDYVERATARGGHTPHILEEALSWHIRARDGGRMVEPLHLAATA</sequence>
<comment type="caution">
    <text evidence="6">The sequence shown here is derived from an EMBL/GenBank/DDBJ whole genome shotgun (WGS) entry which is preliminary data.</text>
</comment>
<dbReference type="SUPFAM" id="SSF100950">
    <property type="entry name" value="NagB/RpiA/CoA transferase-like"/>
    <property type="match status" value="2"/>
</dbReference>
<dbReference type="PANTHER" id="PTHR43609">
    <property type="entry name" value="ACETYL-COA HYDROLASE"/>
    <property type="match status" value="1"/>
</dbReference>
<dbReference type="InterPro" id="IPR017821">
    <property type="entry name" value="Succinate_CoA_transferase"/>
</dbReference>
<proteinExistence type="inferred from homology"/>
<feature type="binding site" evidence="3">
    <location>
        <position position="382"/>
    </location>
    <ligand>
        <name>CoA</name>
        <dbReference type="ChEBI" id="CHEBI:57287"/>
    </ligand>
</feature>
<reference evidence="6" key="2">
    <citation type="submission" date="2020-09" db="EMBL/GenBank/DDBJ databases">
        <authorList>
            <person name="Sun Q."/>
            <person name="Sedlacek I."/>
        </authorList>
    </citation>
    <scope>NUCLEOTIDE SEQUENCE</scope>
    <source>
        <strain evidence="6">CCM 7897</strain>
    </source>
</reference>
<dbReference type="GO" id="GO:0003986">
    <property type="term" value="F:acetyl-CoA hydrolase activity"/>
    <property type="evidence" value="ECO:0007669"/>
    <property type="project" value="TreeGrafter"/>
</dbReference>
<reference evidence="6" key="1">
    <citation type="journal article" date="2014" name="Int. J. Syst. Evol. Microbiol.">
        <title>Complete genome sequence of Corynebacterium casei LMG S-19264T (=DSM 44701T), isolated from a smear-ripened cheese.</title>
        <authorList>
            <consortium name="US DOE Joint Genome Institute (JGI-PGF)"/>
            <person name="Walter F."/>
            <person name="Albersmeier A."/>
            <person name="Kalinowski J."/>
            <person name="Ruckert C."/>
        </authorList>
    </citation>
    <scope>NUCLEOTIDE SEQUENCE</scope>
    <source>
        <strain evidence="6">CCM 7897</strain>
    </source>
</reference>
<accession>A0A917BS08</accession>
<gene>
    <name evidence="6" type="ORF">GCM10007301_09720</name>
</gene>
<dbReference type="Pfam" id="PF13336">
    <property type="entry name" value="AcetylCoA_hyd_C"/>
    <property type="match status" value="1"/>
</dbReference>
<dbReference type="Gene3D" id="3.30.750.70">
    <property type="entry name" value="4-hydroxybutyrate coenzyme like domains"/>
    <property type="match status" value="1"/>
</dbReference>
<keyword evidence="6" id="KW-0378">Hydrolase</keyword>
<protein>
    <submittedName>
        <fullName evidence="6">Acetyl-CoA hydrolase</fullName>
    </submittedName>
</protein>
<dbReference type="FunFam" id="3.40.1080.10:FF:000004">
    <property type="entry name" value="Acetyl-CoA hydrolase"/>
    <property type="match status" value="1"/>
</dbReference>
<name>A0A917BS08_9HYPH</name>
<dbReference type="InterPro" id="IPR026888">
    <property type="entry name" value="AcetylCoA_hyd_C"/>
</dbReference>
<dbReference type="Gene3D" id="3.40.1080.20">
    <property type="entry name" value="Acetyl-CoA hydrolase/transferase C-terminal domain"/>
    <property type="match status" value="1"/>
</dbReference>
<dbReference type="Proteomes" id="UP000606044">
    <property type="component" value="Unassembled WGS sequence"/>
</dbReference>
<evidence type="ECO:0000313" key="7">
    <source>
        <dbReference type="Proteomes" id="UP000606044"/>
    </source>
</evidence>
<evidence type="ECO:0000259" key="5">
    <source>
        <dbReference type="Pfam" id="PF13336"/>
    </source>
</evidence>
<comment type="similarity">
    <text evidence="1">Belongs to the acetyl-CoA hydrolase/transferase family.</text>
</comment>
<dbReference type="NCBIfam" id="TIGR03458">
    <property type="entry name" value="YgfH_subfam"/>
    <property type="match status" value="1"/>
</dbReference>